<evidence type="ECO:0000313" key="1">
    <source>
        <dbReference type="EMBL" id="GIX70272.1"/>
    </source>
</evidence>
<dbReference type="Proteomes" id="UP001054945">
    <property type="component" value="Unassembled WGS sequence"/>
</dbReference>
<keyword evidence="2" id="KW-1185">Reference proteome</keyword>
<reference evidence="1 2" key="1">
    <citation type="submission" date="2021-06" db="EMBL/GenBank/DDBJ databases">
        <title>Caerostris extrusa draft genome.</title>
        <authorList>
            <person name="Kono N."/>
            <person name="Arakawa K."/>
        </authorList>
    </citation>
    <scope>NUCLEOTIDE SEQUENCE [LARGE SCALE GENOMIC DNA]</scope>
</reference>
<name>A0AAV4MF35_CAEEX</name>
<protein>
    <submittedName>
        <fullName evidence="1">Uncharacterized protein</fullName>
    </submittedName>
</protein>
<dbReference type="EMBL" id="BPLR01002127">
    <property type="protein sequence ID" value="GIX70272.1"/>
    <property type="molecule type" value="Genomic_DNA"/>
</dbReference>
<sequence length="115" mass="13303">MHPSFLWHLISLIRILEGGRKSIRFWSRVMNSATFLRHPITWAAIPTANPTPDLLSVKTHCCYVNDSSLLKLLTFNVSGFPQTTREKFFNSASFVLLAIQFIPCHRYFLAKLFFL</sequence>
<proteinExistence type="predicted"/>
<dbReference type="AlphaFoldDB" id="A0AAV4MF35"/>
<gene>
    <name evidence="1" type="ORF">CEXT_581961</name>
</gene>
<accession>A0AAV4MF35</accession>
<organism evidence="1 2">
    <name type="scientific">Caerostris extrusa</name>
    <name type="common">Bark spider</name>
    <name type="synonym">Caerostris bankana</name>
    <dbReference type="NCBI Taxonomy" id="172846"/>
    <lineage>
        <taxon>Eukaryota</taxon>
        <taxon>Metazoa</taxon>
        <taxon>Ecdysozoa</taxon>
        <taxon>Arthropoda</taxon>
        <taxon>Chelicerata</taxon>
        <taxon>Arachnida</taxon>
        <taxon>Araneae</taxon>
        <taxon>Araneomorphae</taxon>
        <taxon>Entelegynae</taxon>
        <taxon>Araneoidea</taxon>
        <taxon>Araneidae</taxon>
        <taxon>Caerostris</taxon>
    </lineage>
</organism>
<evidence type="ECO:0000313" key="2">
    <source>
        <dbReference type="Proteomes" id="UP001054945"/>
    </source>
</evidence>
<comment type="caution">
    <text evidence="1">The sequence shown here is derived from an EMBL/GenBank/DDBJ whole genome shotgun (WGS) entry which is preliminary data.</text>
</comment>